<evidence type="ECO:0000313" key="7">
    <source>
        <dbReference type="EMBL" id="APZ34246.1"/>
    </source>
</evidence>
<keyword evidence="2 5" id="KW-0378">Hydrolase</keyword>
<dbReference type="EMBL" id="CP018762">
    <property type="protein sequence ID" value="APZ34246.1"/>
    <property type="molecule type" value="Genomic_DNA"/>
</dbReference>
<sequence>MVRLTPEQALAAAAQDRLVNIVSAPGSGKTTIAAERFGYQRHLAGDDRGVLGLSFNRAAVAELRARISARWGGGAISPPHRVMTFDHLHVELLHRLLDAGLVNWPTGLRELDVRDDYRGTAGFRFLAPPSNFLRVAVLDGQRNVVSRGRRVERPTTGIGNVAAHDALLSAGIVSHDDVRNILLSAMQVDELSEFAATWLAENYRALVIDEVYDAAFLDLKVAHLAAEAGLDVTLIGDPWQALYKWRGATPDEVQRLLGATTERFVEYQQPQSFRFVGDQMPELARALRNGEPVSLPSGTSEQVDVALARTWRPLWSAGDNILPLSFRTIENATDAALNLLLDVVTRGRLGVSSFGREAAIARLGLDRERFLAEQDRVLQPIVAGLRAGRAPADALNELRNAIRDLGVTRPRRLGSAAEAERVAQVERLAARLVKDSVVPGMTVFQAKGREWERVGVILTRAQRALLSTGLHELEDEHCVVYVALTRARRECIQLDGDPALDEGTLDIPADDD</sequence>
<evidence type="ECO:0000313" key="8">
    <source>
        <dbReference type="Proteomes" id="UP000187185"/>
    </source>
</evidence>
<keyword evidence="8" id="KW-1185">Reference proteome</keyword>
<keyword evidence="4 5" id="KW-0067">ATP-binding</keyword>
<accession>A0A1P8U822</accession>
<dbReference type="RefSeq" id="WP_076690560.1">
    <property type="nucleotide sequence ID" value="NZ_CP018762.1"/>
</dbReference>
<dbReference type="PANTHER" id="PTHR11070">
    <property type="entry name" value="UVRD / RECB / PCRA DNA HELICASE FAMILY MEMBER"/>
    <property type="match status" value="1"/>
</dbReference>
<dbReference type="SUPFAM" id="SSF52540">
    <property type="entry name" value="P-loop containing nucleoside triphosphate hydrolases"/>
    <property type="match status" value="1"/>
</dbReference>
<dbReference type="GO" id="GO:0043138">
    <property type="term" value="F:3'-5' DNA helicase activity"/>
    <property type="evidence" value="ECO:0007669"/>
    <property type="project" value="TreeGrafter"/>
</dbReference>
<dbReference type="OrthoDB" id="9810135at2"/>
<dbReference type="Gene3D" id="3.40.50.300">
    <property type="entry name" value="P-loop containing nucleotide triphosphate hydrolases"/>
    <property type="match status" value="2"/>
</dbReference>
<keyword evidence="1 5" id="KW-0547">Nucleotide-binding</keyword>
<keyword evidence="3 5" id="KW-0347">Helicase</keyword>
<dbReference type="Proteomes" id="UP000187185">
    <property type="component" value="Chromosome"/>
</dbReference>
<feature type="binding site" evidence="5">
    <location>
        <begin position="23"/>
        <end position="30"/>
    </location>
    <ligand>
        <name>ATP</name>
        <dbReference type="ChEBI" id="CHEBI:30616"/>
    </ligand>
</feature>
<name>A0A1P8U822_9MICO</name>
<dbReference type="AlphaFoldDB" id="A0A1P8U822"/>
<reference evidence="7 8" key="1">
    <citation type="submission" date="2016-12" db="EMBL/GenBank/DDBJ databases">
        <title>Complete genome sequence of Microbacterium aurum KACC 15219.</title>
        <authorList>
            <person name="Jung Y."/>
            <person name="Shin J.-H."/>
            <person name="Lee Y.-J."/>
            <person name="Yi H."/>
            <person name="Bahn Y.-S."/>
            <person name="Kim J.F."/>
            <person name="Lee D.-W."/>
        </authorList>
    </citation>
    <scope>NUCLEOTIDE SEQUENCE [LARGE SCALE GENOMIC DNA]</scope>
    <source>
        <strain evidence="7 8">KACC 15219</strain>
    </source>
</reference>
<dbReference type="PANTHER" id="PTHR11070:SF2">
    <property type="entry name" value="ATP-DEPENDENT DNA HELICASE SRS2"/>
    <property type="match status" value="1"/>
</dbReference>
<dbReference type="GO" id="GO:0003677">
    <property type="term" value="F:DNA binding"/>
    <property type="evidence" value="ECO:0007669"/>
    <property type="project" value="InterPro"/>
</dbReference>
<evidence type="ECO:0000256" key="1">
    <source>
        <dbReference type="ARBA" id="ARBA00022741"/>
    </source>
</evidence>
<dbReference type="PROSITE" id="PS51198">
    <property type="entry name" value="UVRD_HELICASE_ATP_BIND"/>
    <property type="match status" value="1"/>
</dbReference>
<dbReference type="STRING" id="36805.BOH66_08315"/>
<evidence type="ECO:0000256" key="2">
    <source>
        <dbReference type="ARBA" id="ARBA00022801"/>
    </source>
</evidence>
<evidence type="ECO:0000256" key="5">
    <source>
        <dbReference type="PROSITE-ProRule" id="PRU00560"/>
    </source>
</evidence>
<dbReference type="KEGG" id="maur:BOH66_08315"/>
<dbReference type="InterPro" id="IPR014016">
    <property type="entry name" value="UvrD-like_ATP-bd"/>
</dbReference>
<evidence type="ECO:0000259" key="6">
    <source>
        <dbReference type="PROSITE" id="PS51198"/>
    </source>
</evidence>
<evidence type="ECO:0000256" key="3">
    <source>
        <dbReference type="ARBA" id="ARBA00022806"/>
    </source>
</evidence>
<dbReference type="InterPro" id="IPR000212">
    <property type="entry name" value="DNA_helicase_UvrD/REP"/>
</dbReference>
<protein>
    <recommendedName>
        <fullName evidence="6">UvrD-like helicase ATP-binding domain-containing protein</fullName>
    </recommendedName>
</protein>
<dbReference type="InterPro" id="IPR027417">
    <property type="entry name" value="P-loop_NTPase"/>
</dbReference>
<dbReference type="GO" id="GO:0016787">
    <property type="term" value="F:hydrolase activity"/>
    <property type="evidence" value="ECO:0007669"/>
    <property type="project" value="UniProtKB-UniRule"/>
</dbReference>
<dbReference type="GO" id="GO:0000725">
    <property type="term" value="P:recombinational repair"/>
    <property type="evidence" value="ECO:0007669"/>
    <property type="project" value="TreeGrafter"/>
</dbReference>
<dbReference type="Pfam" id="PF13245">
    <property type="entry name" value="AAA_19"/>
    <property type="match status" value="1"/>
</dbReference>
<proteinExistence type="predicted"/>
<evidence type="ECO:0000256" key="4">
    <source>
        <dbReference type="ARBA" id="ARBA00022840"/>
    </source>
</evidence>
<dbReference type="GO" id="GO:0005524">
    <property type="term" value="F:ATP binding"/>
    <property type="evidence" value="ECO:0007669"/>
    <property type="project" value="UniProtKB-UniRule"/>
</dbReference>
<gene>
    <name evidence="7" type="ORF">BOH66_08315</name>
</gene>
<organism evidence="7 8">
    <name type="scientific">Microbacterium aurum</name>
    <dbReference type="NCBI Taxonomy" id="36805"/>
    <lineage>
        <taxon>Bacteria</taxon>
        <taxon>Bacillati</taxon>
        <taxon>Actinomycetota</taxon>
        <taxon>Actinomycetes</taxon>
        <taxon>Micrococcales</taxon>
        <taxon>Microbacteriaceae</taxon>
        <taxon>Microbacterium</taxon>
    </lineage>
</organism>
<feature type="domain" description="UvrD-like helicase ATP-binding" evidence="6">
    <location>
        <begin position="2"/>
        <end position="276"/>
    </location>
</feature>